<reference evidence="1" key="1">
    <citation type="submission" date="2017-11" db="EMBL/GenBank/DDBJ databases">
        <title>Complete Genome Sequence from Moraxella oslensis YHS isolated from human skin.</title>
        <authorList>
            <person name="Lee K."/>
            <person name="Lim J.Y."/>
            <person name="Hwang I."/>
        </authorList>
    </citation>
    <scope>NUCLEOTIDE SEQUENCE</scope>
    <source>
        <strain evidence="1">YHS</strain>
    </source>
</reference>
<proteinExistence type="predicted"/>
<accession>A0AAD0F6X3</accession>
<gene>
    <name evidence="1" type="ORF">YHS_11540</name>
</gene>
<protein>
    <submittedName>
        <fullName evidence="1">Uncharacterized protein</fullName>
    </submittedName>
</protein>
<organism evidence="1">
    <name type="scientific">Faucicola osloensis</name>
    <name type="common">Moraxella osloensis</name>
    <dbReference type="NCBI Taxonomy" id="34062"/>
    <lineage>
        <taxon>Bacteria</taxon>
        <taxon>Pseudomonadati</taxon>
        <taxon>Pseudomonadota</taxon>
        <taxon>Gammaproteobacteria</taxon>
        <taxon>Moraxellales</taxon>
        <taxon>Moraxellaceae</taxon>
        <taxon>Faucicola</taxon>
    </lineage>
</organism>
<dbReference type="EMBL" id="CP024176">
    <property type="protein sequence ID" value="ATW70693.1"/>
    <property type="molecule type" value="Genomic_DNA"/>
</dbReference>
<name>A0AAD0F6X3_FAUOS</name>
<dbReference type="AlphaFoldDB" id="A0AAD0F6X3"/>
<evidence type="ECO:0000313" key="1">
    <source>
        <dbReference type="EMBL" id="ATW70693.1"/>
    </source>
</evidence>
<sequence>MINLNSTIKEIEHSPDKSGYIEKSSKKAYLLDDSNGIFSLLAFQHKGCLKIVDYIKCPNNDFSKVFLIELTDLQDDMRECIECEALMQIKSSDIREYIKTLDKNGLKITQKKLWMETVEEIKGKWMGSIAAVERLLRINQEANHAIYHLMIVLKNNTDPKDLDLFRVELNNKLSGMTGKIHILTTSQL</sequence>